<evidence type="ECO:0000313" key="1">
    <source>
        <dbReference type="EMBL" id="CAK5092818.1"/>
    </source>
</evidence>
<dbReference type="Proteomes" id="UP001497535">
    <property type="component" value="Unassembled WGS sequence"/>
</dbReference>
<dbReference type="EMBL" id="CAVMJV010000093">
    <property type="protein sequence ID" value="CAK5092818.1"/>
    <property type="molecule type" value="Genomic_DNA"/>
</dbReference>
<protein>
    <submittedName>
        <fullName evidence="1">Uncharacterized protein</fullName>
    </submittedName>
</protein>
<proteinExistence type="predicted"/>
<accession>A0ACB1AP42</accession>
<comment type="caution">
    <text evidence="1">The sequence shown here is derived from an EMBL/GenBank/DDBJ whole genome shotgun (WGS) entry which is preliminary data.</text>
</comment>
<name>A0ACB1AP42_MELEN</name>
<organism evidence="1 2">
    <name type="scientific">Meloidogyne enterolobii</name>
    <name type="common">Root-knot nematode worm</name>
    <name type="synonym">Meloidogyne mayaguensis</name>
    <dbReference type="NCBI Taxonomy" id="390850"/>
    <lineage>
        <taxon>Eukaryota</taxon>
        <taxon>Metazoa</taxon>
        <taxon>Ecdysozoa</taxon>
        <taxon>Nematoda</taxon>
        <taxon>Chromadorea</taxon>
        <taxon>Rhabditida</taxon>
        <taxon>Tylenchina</taxon>
        <taxon>Tylenchomorpha</taxon>
        <taxon>Tylenchoidea</taxon>
        <taxon>Meloidogynidae</taxon>
        <taxon>Meloidogyninae</taxon>
        <taxon>Meloidogyne</taxon>
    </lineage>
</organism>
<reference evidence="1" key="1">
    <citation type="submission" date="2023-11" db="EMBL/GenBank/DDBJ databases">
        <authorList>
            <person name="Poullet M."/>
        </authorList>
    </citation>
    <scope>NUCLEOTIDE SEQUENCE</scope>
    <source>
        <strain evidence="1">E1834</strain>
    </source>
</reference>
<sequence length="150" mass="17767">MFRVTRLGLAKTGGRGRLFVSSLSNDKNAGFGLKVFEKTNSTQLNGPNFPCRQFFSYRYLSLATEDVKGKKFSHFARQKVMDGTKKIKELYKRTLFPFNFFQFLVVLLLIYWIITFIIENKRRRLLERFCKIFCGQIFQHSKNVRKRCLQ</sequence>
<keyword evidence="2" id="KW-1185">Reference proteome</keyword>
<gene>
    <name evidence="1" type="ORF">MENTE1834_LOCUS40224</name>
</gene>
<evidence type="ECO:0000313" key="2">
    <source>
        <dbReference type="Proteomes" id="UP001497535"/>
    </source>
</evidence>